<sequence length="214" mass="24605">MRGYHGPSVQATAPRSPMSLDPAELQAIRPYLLRFARLQLRDEAVAEDAVSETLLAALEHPERFAGQSTLRTYLVGILKHKIIDTLRSGKREVRLALATDAEGQPQSDDDAFDVLFTRNGHYQDPPSDWGNPERAFERREFFEILQLCVDRLPERTGRIFMMREWLELDTEEICQHLQISATNAWAMLYRARMRLRGCLELHWFGQRGRPGKAG</sequence>
<dbReference type="GO" id="GO:0016987">
    <property type="term" value="F:sigma factor activity"/>
    <property type="evidence" value="ECO:0007669"/>
    <property type="project" value="UniProtKB-KW"/>
</dbReference>
<keyword evidence="5" id="KW-0804">Transcription</keyword>
<dbReference type="InterPro" id="IPR007627">
    <property type="entry name" value="RNA_pol_sigma70_r2"/>
</dbReference>
<evidence type="ECO:0000313" key="9">
    <source>
        <dbReference type="Proteomes" id="UP000006798"/>
    </source>
</evidence>
<dbReference type="PANTHER" id="PTHR43133:SF8">
    <property type="entry name" value="RNA POLYMERASE SIGMA FACTOR HI_1459-RELATED"/>
    <property type="match status" value="1"/>
</dbReference>
<evidence type="ECO:0000256" key="2">
    <source>
        <dbReference type="ARBA" id="ARBA00023015"/>
    </source>
</evidence>
<protein>
    <submittedName>
        <fullName evidence="8">DNA-directed RNA polymerase sigma-24 subunit RpoE</fullName>
        <ecNumber evidence="8">2.7.7.6</ecNumber>
    </submittedName>
</protein>
<dbReference type="GO" id="GO:0003677">
    <property type="term" value="F:DNA binding"/>
    <property type="evidence" value="ECO:0007669"/>
    <property type="project" value="UniProtKB-KW"/>
</dbReference>
<organism evidence="8 9">
    <name type="scientific">Cupriavidus necator (strain ATCC 43291 / DSM 13513 / CCUG 52238 / LMG 8453 / N-1)</name>
    <name type="common">Ralstonia eutropha</name>
    <dbReference type="NCBI Taxonomy" id="1042878"/>
    <lineage>
        <taxon>Bacteria</taxon>
        <taxon>Pseudomonadati</taxon>
        <taxon>Pseudomonadota</taxon>
        <taxon>Betaproteobacteria</taxon>
        <taxon>Burkholderiales</taxon>
        <taxon>Burkholderiaceae</taxon>
        <taxon>Cupriavidus</taxon>
    </lineage>
</organism>
<evidence type="ECO:0000256" key="3">
    <source>
        <dbReference type="ARBA" id="ARBA00023082"/>
    </source>
</evidence>
<dbReference type="NCBIfam" id="TIGR02937">
    <property type="entry name" value="sigma70-ECF"/>
    <property type="match status" value="1"/>
</dbReference>
<keyword evidence="8" id="KW-0808">Transferase</keyword>
<proteinExistence type="inferred from homology"/>
<dbReference type="InterPro" id="IPR014284">
    <property type="entry name" value="RNA_pol_sigma-70_dom"/>
</dbReference>
<dbReference type="NCBIfam" id="TIGR02943">
    <property type="entry name" value="Sig70_famx1"/>
    <property type="match status" value="1"/>
</dbReference>
<dbReference type="Proteomes" id="UP000006798">
    <property type="component" value="Chromosome 2"/>
</dbReference>
<evidence type="ECO:0000256" key="4">
    <source>
        <dbReference type="ARBA" id="ARBA00023125"/>
    </source>
</evidence>
<reference evidence="8 9" key="1">
    <citation type="journal article" date="2011" name="J. Bacteriol.">
        <title>Complete genome sequence of the type strain Cupriavidus necator N-1.</title>
        <authorList>
            <person name="Poehlein A."/>
            <person name="Kusian B."/>
            <person name="Friedrich B."/>
            <person name="Daniel R."/>
            <person name="Bowien B."/>
        </authorList>
    </citation>
    <scope>NUCLEOTIDE SEQUENCE [LARGE SCALE GENOMIC DNA]</scope>
    <source>
        <strain evidence="9">ATCC 43291 / DSM 13513 / CCUG 52238 / LMG 8453 / N-1</strain>
    </source>
</reference>
<keyword evidence="4" id="KW-0238">DNA-binding</keyword>
<dbReference type="GO" id="GO:0003899">
    <property type="term" value="F:DNA-directed RNA polymerase activity"/>
    <property type="evidence" value="ECO:0007669"/>
    <property type="project" value="UniProtKB-EC"/>
</dbReference>
<dbReference type="InterPro" id="IPR013325">
    <property type="entry name" value="RNA_pol_sigma_r2"/>
</dbReference>
<dbReference type="Pfam" id="PF04542">
    <property type="entry name" value="Sigma70_r2"/>
    <property type="match status" value="1"/>
</dbReference>
<name>F8GTZ5_CUPNN</name>
<dbReference type="Gene3D" id="1.10.10.10">
    <property type="entry name" value="Winged helix-like DNA-binding domain superfamily/Winged helix DNA-binding domain"/>
    <property type="match status" value="1"/>
</dbReference>
<evidence type="ECO:0000313" key="8">
    <source>
        <dbReference type="EMBL" id="AEI81311.1"/>
    </source>
</evidence>
<evidence type="ECO:0000259" key="6">
    <source>
        <dbReference type="Pfam" id="PF04542"/>
    </source>
</evidence>
<accession>F8GTZ5</accession>
<dbReference type="InterPro" id="IPR013249">
    <property type="entry name" value="RNA_pol_sigma70_r4_t2"/>
</dbReference>
<dbReference type="InterPro" id="IPR013324">
    <property type="entry name" value="RNA_pol_sigma_r3/r4-like"/>
</dbReference>
<feature type="domain" description="RNA polymerase sigma-70 region 2" evidence="6">
    <location>
        <begin position="27"/>
        <end position="91"/>
    </location>
</feature>
<dbReference type="NCBIfam" id="NF009173">
    <property type="entry name" value="PRK12520.1"/>
    <property type="match status" value="1"/>
</dbReference>
<keyword evidence="8" id="KW-0240">DNA-directed RNA polymerase</keyword>
<dbReference type="PANTHER" id="PTHR43133">
    <property type="entry name" value="RNA POLYMERASE ECF-TYPE SIGMA FACTO"/>
    <property type="match status" value="1"/>
</dbReference>
<dbReference type="AlphaFoldDB" id="F8GTZ5"/>
<dbReference type="InterPro" id="IPR039425">
    <property type="entry name" value="RNA_pol_sigma-70-like"/>
</dbReference>
<keyword evidence="2" id="KW-0805">Transcription regulation</keyword>
<keyword evidence="8" id="KW-0548">Nucleotidyltransferase</keyword>
<dbReference type="Pfam" id="PF08281">
    <property type="entry name" value="Sigma70_r4_2"/>
    <property type="match status" value="1"/>
</dbReference>
<dbReference type="HOGENOM" id="CLU_047691_2_0_4"/>
<dbReference type="KEGG" id="cnc:CNE_2c23640"/>
<dbReference type="EMBL" id="CP002878">
    <property type="protein sequence ID" value="AEI81311.1"/>
    <property type="molecule type" value="Genomic_DNA"/>
</dbReference>
<feature type="domain" description="RNA polymerase sigma factor 70 region 4 type 2" evidence="7">
    <location>
        <begin position="143"/>
        <end position="195"/>
    </location>
</feature>
<evidence type="ECO:0000259" key="7">
    <source>
        <dbReference type="Pfam" id="PF08281"/>
    </source>
</evidence>
<keyword evidence="3" id="KW-0731">Sigma factor</keyword>
<gene>
    <name evidence="8" type="primary">rpoE</name>
    <name evidence="8" type="ordered locus">CNE_2c23640</name>
</gene>
<comment type="similarity">
    <text evidence="1">Belongs to the sigma-70 factor family. ECF subfamily.</text>
</comment>
<dbReference type="GO" id="GO:0006352">
    <property type="term" value="P:DNA-templated transcription initiation"/>
    <property type="evidence" value="ECO:0007669"/>
    <property type="project" value="InterPro"/>
</dbReference>
<evidence type="ECO:0000256" key="1">
    <source>
        <dbReference type="ARBA" id="ARBA00010641"/>
    </source>
</evidence>
<dbReference type="Gene3D" id="1.10.1740.10">
    <property type="match status" value="1"/>
</dbReference>
<dbReference type="EC" id="2.7.7.6" evidence="8"/>
<dbReference type="SUPFAM" id="SSF88946">
    <property type="entry name" value="Sigma2 domain of RNA polymerase sigma factors"/>
    <property type="match status" value="1"/>
</dbReference>
<evidence type="ECO:0000256" key="5">
    <source>
        <dbReference type="ARBA" id="ARBA00023163"/>
    </source>
</evidence>
<dbReference type="GO" id="GO:0000428">
    <property type="term" value="C:DNA-directed RNA polymerase complex"/>
    <property type="evidence" value="ECO:0007669"/>
    <property type="project" value="UniProtKB-KW"/>
</dbReference>
<dbReference type="InterPro" id="IPR014289">
    <property type="entry name" value="RNA_pol_sigma-24-rel"/>
</dbReference>
<dbReference type="InterPro" id="IPR036388">
    <property type="entry name" value="WH-like_DNA-bd_sf"/>
</dbReference>
<dbReference type="SUPFAM" id="SSF88659">
    <property type="entry name" value="Sigma3 and sigma4 domains of RNA polymerase sigma factors"/>
    <property type="match status" value="1"/>
</dbReference>